<comment type="subcellular location">
    <subcellularLocation>
        <location evidence="1">Cell membrane</location>
        <topology evidence="1">Multi-pass membrane protein</topology>
    </subcellularLocation>
</comment>
<evidence type="ECO:0000259" key="7">
    <source>
        <dbReference type="Pfam" id="PF00892"/>
    </source>
</evidence>
<feature type="transmembrane region" description="Helical" evidence="6">
    <location>
        <begin position="97"/>
        <end position="118"/>
    </location>
</feature>
<dbReference type="PANTHER" id="PTHR42920:SF5">
    <property type="entry name" value="EAMA DOMAIN-CONTAINING PROTEIN"/>
    <property type="match status" value="1"/>
</dbReference>
<gene>
    <name evidence="8" type="ORF">RXV79_12225</name>
</gene>
<feature type="transmembrane region" description="Helical" evidence="6">
    <location>
        <begin position="185"/>
        <end position="206"/>
    </location>
</feature>
<feature type="domain" description="EamA" evidence="7">
    <location>
        <begin position="154"/>
        <end position="290"/>
    </location>
</feature>
<evidence type="ECO:0000256" key="3">
    <source>
        <dbReference type="ARBA" id="ARBA00022692"/>
    </source>
</evidence>
<dbReference type="PANTHER" id="PTHR42920">
    <property type="entry name" value="OS03G0707200 PROTEIN-RELATED"/>
    <property type="match status" value="1"/>
</dbReference>
<dbReference type="InterPro" id="IPR037185">
    <property type="entry name" value="EmrE-like"/>
</dbReference>
<reference evidence="8 9" key="1">
    <citation type="submission" date="2023-10" db="EMBL/GenBank/DDBJ databases">
        <title>Bacteria for the degradation of biodegradable plastic PBAT(Polybutylene adipate terephthalate).</title>
        <authorList>
            <person name="Weon H.-Y."/>
            <person name="Yeon J."/>
        </authorList>
    </citation>
    <scope>NUCLEOTIDE SEQUENCE [LARGE SCALE GENOMIC DNA]</scope>
    <source>
        <strain evidence="8 9">SBD 7-3</strain>
    </source>
</reference>
<feature type="transmembrane region" description="Helical" evidence="6">
    <location>
        <begin position="218"/>
        <end position="236"/>
    </location>
</feature>
<keyword evidence="2" id="KW-1003">Cell membrane</keyword>
<evidence type="ECO:0000256" key="1">
    <source>
        <dbReference type="ARBA" id="ARBA00004651"/>
    </source>
</evidence>
<evidence type="ECO:0000313" key="9">
    <source>
        <dbReference type="Proteomes" id="UP001303946"/>
    </source>
</evidence>
<evidence type="ECO:0000256" key="2">
    <source>
        <dbReference type="ARBA" id="ARBA00022475"/>
    </source>
</evidence>
<accession>A0ABZ0D0T7</accession>
<dbReference type="InterPro" id="IPR051258">
    <property type="entry name" value="Diverse_Substrate_Transporter"/>
</dbReference>
<keyword evidence="4 6" id="KW-1133">Transmembrane helix</keyword>
<feature type="domain" description="EamA" evidence="7">
    <location>
        <begin position="9"/>
        <end position="141"/>
    </location>
</feature>
<feature type="transmembrane region" description="Helical" evidence="6">
    <location>
        <begin position="155"/>
        <end position="173"/>
    </location>
</feature>
<dbReference type="InterPro" id="IPR000620">
    <property type="entry name" value="EamA_dom"/>
</dbReference>
<dbReference type="EMBL" id="CP136336">
    <property type="protein sequence ID" value="WOB10793.1"/>
    <property type="molecule type" value="Genomic_DNA"/>
</dbReference>
<feature type="transmembrane region" description="Helical" evidence="6">
    <location>
        <begin position="273"/>
        <end position="291"/>
    </location>
</feature>
<dbReference type="Pfam" id="PF00892">
    <property type="entry name" value="EamA"/>
    <property type="match status" value="2"/>
</dbReference>
<keyword evidence="9" id="KW-1185">Reference proteome</keyword>
<feature type="transmembrane region" description="Helical" evidence="6">
    <location>
        <begin position="248"/>
        <end position="267"/>
    </location>
</feature>
<feature type="transmembrane region" description="Helical" evidence="6">
    <location>
        <begin position="32"/>
        <end position="50"/>
    </location>
</feature>
<keyword evidence="5 6" id="KW-0472">Membrane</keyword>
<protein>
    <submittedName>
        <fullName evidence="8">DMT family transporter</fullName>
    </submittedName>
</protein>
<dbReference type="SUPFAM" id="SSF103481">
    <property type="entry name" value="Multidrug resistance efflux transporter EmrE"/>
    <property type="match status" value="2"/>
</dbReference>
<dbReference type="RefSeq" id="WP_316703687.1">
    <property type="nucleotide sequence ID" value="NZ_CP136336.1"/>
</dbReference>
<evidence type="ECO:0000256" key="4">
    <source>
        <dbReference type="ARBA" id="ARBA00022989"/>
    </source>
</evidence>
<name>A0ABZ0D0T7_9BURK</name>
<feature type="transmembrane region" description="Helical" evidence="6">
    <location>
        <begin position="125"/>
        <end position="143"/>
    </location>
</feature>
<evidence type="ECO:0000256" key="6">
    <source>
        <dbReference type="SAM" id="Phobius"/>
    </source>
</evidence>
<organism evidence="8 9">
    <name type="scientific">Piscinibacter gummiphilus</name>
    <dbReference type="NCBI Taxonomy" id="946333"/>
    <lineage>
        <taxon>Bacteria</taxon>
        <taxon>Pseudomonadati</taxon>
        <taxon>Pseudomonadota</taxon>
        <taxon>Betaproteobacteria</taxon>
        <taxon>Burkholderiales</taxon>
        <taxon>Sphaerotilaceae</taxon>
        <taxon>Piscinibacter</taxon>
    </lineage>
</organism>
<dbReference type="Proteomes" id="UP001303946">
    <property type="component" value="Chromosome"/>
</dbReference>
<evidence type="ECO:0000256" key="5">
    <source>
        <dbReference type="ARBA" id="ARBA00023136"/>
    </source>
</evidence>
<feature type="transmembrane region" description="Helical" evidence="6">
    <location>
        <begin position="7"/>
        <end position="26"/>
    </location>
</feature>
<feature type="transmembrane region" description="Helical" evidence="6">
    <location>
        <begin position="71"/>
        <end position="91"/>
    </location>
</feature>
<evidence type="ECO:0000313" key="8">
    <source>
        <dbReference type="EMBL" id="WOB10793.1"/>
    </source>
</evidence>
<sequence length="307" mass="32683">MTHRPPVLAYLFLASSMALVGSYVALSKTLVIVFPVFLLAWLRFGIAAVAMASWVRRAPDEAPLSRHDRTLLFFESFFGNFLFSVCMLFGVSMTSALAAGVIMAAIPAMVALMSWVALRERITAQVAGGIACAVGGIALVSLVKHEGGGSTSLLGNALLFCAVACEASYVVIGKKLTGKVSAKRISALVNLWGLALVTPFGVWQAWRFDFSAVAMPSWTLLVFYSLAASMVTVWLWMTGLKHVQASSAGVFTVFLPVSTALVGVLFLGERFDGLQVGAFALALVGVVLATWPSGRDRDGRAAPVREV</sequence>
<keyword evidence="3 6" id="KW-0812">Transmembrane</keyword>
<proteinExistence type="predicted"/>